<comment type="function">
    <text evidence="8">Catalyzes the aldol cleavage of 4-hydroxy-4-methyl-2-oxoglutarate (HMG) into 2 molecules of pyruvate. Also contains a secondary oxaloacetate (OAA) decarboxylase activity due to the common pyruvate enolate transition state formed following C-C bond cleavage in the retro-aldol and decarboxylation reactions.</text>
</comment>
<dbReference type="InterPro" id="IPR005493">
    <property type="entry name" value="RraA/RraA-like"/>
</dbReference>
<comment type="similarity">
    <text evidence="3">Belongs to the class II aldolase/RraA-like family.</text>
</comment>
<dbReference type="PANTHER" id="PTHR33254:SF4">
    <property type="entry name" value="4-HYDROXY-4-METHYL-2-OXOGLUTARATE ALDOLASE 3-RELATED"/>
    <property type="match status" value="1"/>
</dbReference>
<comment type="catalytic activity">
    <reaction evidence="12">
        <text>oxaloacetate + H(+) = pyruvate + CO2</text>
        <dbReference type="Rhea" id="RHEA:15641"/>
        <dbReference type="ChEBI" id="CHEBI:15361"/>
        <dbReference type="ChEBI" id="CHEBI:15378"/>
        <dbReference type="ChEBI" id="CHEBI:16452"/>
        <dbReference type="ChEBI" id="CHEBI:16526"/>
        <dbReference type="EC" id="4.1.1.112"/>
    </reaction>
</comment>
<evidence type="ECO:0000256" key="2">
    <source>
        <dbReference type="ARBA" id="ARBA00001968"/>
    </source>
</evidence>
<dbReference type="EMBL" id="JBHUCO010000013">
    <property type="protein sequence ID" value="MFD1518511.1"/>
    <property type="molecule type" value="Genomic_DNA"/>
</dbReference>
<comment type="subunit">
    <text evidence="4">Homotrimer.</text>
</comment>
<evidence type="ECO:0000256" key="1">
    <source>
        <dbReference type="ARBA" id="ARBA00001342"/>
    </source>
</evidence>
<sequence length="229" mass="23999">MSDGTELKVDLLDRLRALDSCAVSDALDTLGLAGATTGLRPLWPVPGVVAGFVRTVRAGPRPSEGPADHIATAAIEAAHPDDVLVIANAGRTDVSCWGGILAVAAEGRGLRGVVIDGACRDIAESEELAFPVFGRAVVPVSARGRIVQLAMDEPVDVAGIRVGPGDLVLADRNGVVFVPRDRTEDVIGLAERIVEREAAMVAAVRAGRPVTDVMHDSRFPSIESEETER</sequence>
<evidence type="ECO:0000313" key="14">
    <source>
        <dbReference type="Proteomes" id="UP001597114"/>
    </source>
</evidence>
<dbReference type="CDD" id="cd16841">
    <property type="entry name" value="RraA_family"/>
    <property type="match status" value="1"/>
</dbReference>
<dbReference type="InterPro" id="IPR036704">
    <property type="entry name" value="RraA/RraA-like_sf"/>
</dbReference>
<evidence type="ECO:0000256" key="4">
    <source>
        <dbReference type="ARBA" id="ARBA00011233"/>
    </source>
</evidence>
<name>A0ABW4ESX8_9PSEU</name>
<evidence type="ECO:0000256" key="10">
    <source>
        <dbReference type="ARBA" id="ARBA00030169"/>
    </source>
</evidence>
<protein>
    <recommendedName>
        <fullName evidence="7">Putative 4-hydroxy-4-methyl-2-oxoglutarate aldolase</fullName>
        <ecNumber evidence="6">4.1.1.112</ecNumber>
        <ecNumber evidence="5">4.1.3.17</ecNumber>
    </recommendedName>
    <alternativeName>
        <fullName evidence="11">Oxaloacetate decarboxylase</fullName>
    </alternativeName>
    <alternativeName>
        <fullName evidence="9">Regulator of ribonuclease activity homolog</fullName>
    </alternativeName>
    <alternativeName>
        <fullName evidence="10">RraA-like protein</fullName>
    </alternativeName>
</protein>
<accession>A0ABW4ESX8</accession>
<evidence type="ECO:0000256" key="6">
    <source>
        <dbReference type="ARBA" id="ARBA00012947"/>
    </source>
</evidence>
<evidence type="ECO:0000256" key="7">
    <source>
        <dbReference type="ARBA" id="ARBA00016549"/>
    </source>
</evidence>
<organism evidence="13 14">
    <name type="scientific">Pseudonocardia yunnanensis</name>
    <dbReference type="NCBI Taxonomy" id="58107"/>
    <lineage>
        <taxon>Bacteria</taxon>
        <taxon>Bacillati</taxon>
        <taxon>Actinomycetota</taxon>
        <taxon>Actinomycetes</taxon>
        <taxon>Pseudonocardiales</taxon>
        <taxon>Pseudonocardiaceae</taxon>
        <taxon>Pseudonocardia</taxon>
    </lineage>
</organism>
<keyword evidence="14" id="KW-1185">Reference proteome</keyword>
<evidence type="ECO:0000256" key="11">
    <source>
        <dbReference type="ARBA" id="ARBA00032305"/>
    </source>
</evidence>
<dbReference type="RefSeq" id="WP_344729669.1">
    <property type="nucleotide sequence ID" value="NZ_BAAAUS010000063.1"/>
</dbReference>
<dbReference type="Proteomes" id="UP001597114">
    <property type="component" value="Unassembled WGS sequence"/>
</dbReference>
<dbReference type="PANTHER" id="PTHR33254">
    <property type="entry name" value="4-HYDROXY-4-METHYL-2-OXOGLUTARATE ALDOLASE 3-RELATED"/>
    <property type="match status" value="1"/>
</dbReference>
<evidence type="ECO:0000256" key="8">
    <source>
        <dbReference type="ARBA" id="ARBA00025046"/>
    </source>
</evidence>
<dbReference type="SUPFAM" id="SSF89562">
    <property type="entry name" value="RraA-like"/>
    <property type="match status" value="1"/>
</dbReference>
<proteinExistence type="inferred from homology"/>
<evidence type="ECO:0000256" key="12">
    <source>
        <dbReference type="ARBA" id="ARBA00047973"/>
    </source>
</evidence>
<comment type="caution">
    <text evidence="13">The sequence shown here is derived from an EMBL/GenBank/DDBJ whole genome shotgun (WGS) entry which is preliminary data.</text>
</comment>
<evidence type="ECO:0000256" key="3">
    <source>
        <dbReference type="ARBA" id="ARBA00008621"/>
    </source>
</evidence>
<dbReference type="EC" id="4.1.3.17" evidence="5"/>
<comment type="catalytic activity">
    <reaction evidence="1">
        <text>4-hydroxy-4-methyl-2-oxoglutarate = 2 pyruvate</text>
        <dbReference type="Rhea" id="RHEA:22748"/>
        <dbReference type="ChEBI" id="CHEBI:15361"/>
        <dbReference type="ChEBI" id="CHEBI:58276"/>
        <dbReference type="EC" id="4.1.3.17"/>
    </reaction>
</comment>
<reference evidence="14" key="1">
    <citation type="journal article" date="2019" name="Int. J. Syst. Evol. Microbiol.">
        <title>The Global Catalogue of Microorganisms (GCM) 10K type strain sequencing project: providing services to taxonomists for standard genome sequencing and annotation.</title>
        <authorList>
            <consortium name="The Broad Institute Genomics Platform"/>
            <consortium name="The Broad Institute Genome Sequencing Center for Infectious Disease"/>
            <person name="Wu L."/>
            <person name="Ma J."/>
        </authorList>
    </citation>
    <scope>NUCLEOTIDE SEQUENCE [LARGE SCALE GENOMIC DNA]</scope>
    <source>
        <strain evidence="14">CCM 7043</strain>
    </source>
</reference>
<evidence type="ECO:0000313" key="13">
    <source>
        <dbReference type="EMBL" id="MFD1518511.1"/>
    </source>
</evidence>
<evidence type="ECO:0000256" key="5">
    <source>
        <dbReference type="ARBA" id="ARBA00012213"/>
    </source>
</evidence>
<comment type="cofactor">
    <cofactor evidence="2">
        <name>a divalent metal cation</name>
        <dbReference type="ChEBI" id="CHEBI:60240"/>
    </cofactor>
</comment>
<dbReference type="Pfam" id="PF03737">
    <property type="entry name" value="RraA-like"/>
    <property type="match status" value="1"/>
</dbReference>
<evidence type="ECO:0000256" key="9">
    <source>
        <dbReference type="ARBA" id="ARBA00029596"/>
    </source>
</evidence>
<gene>
    <name evidence="13" type="ORF">ACFSJD_13510</name>
</gene>
<dbReference type="Gene3D" id="3.50.30.40">
    <property type="entry name" value="Ribonuclease E inhibitor RraA/RraA-like"/>
    <property type="match status" value="1"/>
</dbReference>
<dbReference type="EC" id="4.1.1.112" evidence="6"/>